<protein>
    <submittedName>
        <fullName evidence="1">Uncharacterized protein</fullName>
    </submittedName>
</protein>
<dbReference type="Proteomes" id="UP001163324">
    <property type="component" value="Chromosome 8"/>
</dbReference>
<gene>
    <name evidence="1" type="ORF">N3K66_007917</name>
</gene>
<reference evidence="1" key="1">
    <citation type="submission" date="2022-10" db="EMBL/GenBank/DDBJ databases">
        <title>Complete Genome of Trichothecium roseum strain YXFP-22015, a Plant Pathogen Isolated from Citrus.</title>
        <authorList>
            <person name="Wang Y."/>
            <person name="Zhu L."/>
        </authorList>
    </citation>
    <scope>NUCLEOTIDE SEQUENCE</scope>
    <source>
        <strain evidence="1">YXFP-22015</strain>
    </source>
</reference>
<organism evidence="1 2">
    <name type="scientific">Trichothecium roseum</name>
    <dbReference type="NCBI Taxonomy" id="47278"/>
    <lineage>
        <taxon>Eukaryota</taxon>
        <taxon>Fungi</taxon>
        <taxon>Dikarya</taxon>
        <taxon>Ascomycota</taxon>
        <taxon>Pezizomycotina</taxon>
        <taxon>Sordariomycetes</taxon>
        <taxon>Hypocreomycetidae</taxon>
        <taxon>Hypocreales</taxon>
        <taxon>Hypocreales incertae sedis</taxon>
        <taxon>Trichothecium</taxon>
    </lineage>
</organism>
<name>A0ACC0UT54_9HYPO</name>
<evidence type="ECO:0000313" key="2">
    <source>
        <dbReference type="Proteomes" id="UP001163324"/>
    </source>
</evidence>
<evidence type="ECO:0000313" key="1">
    <source>
        <dbReference type="EMBL" id="KAI9896895.1"/>
    </source>
</evidence>
<accession>A0ACC0UT54</accession>
<proteinExistence type="predicted"/>
<sequence length="260" mass="28953">MSCPSSSGAEFEQQQKQLNEDAEEQVEQGKQILRSLEELRTTQHELINTYIMDAIDKWEALVGHMEAGVSRNPARKAQSKSNILESVLQNTQEKVGALRIQAESLETCAAELYAHSVQLGERAKQLGNKVEDCVAKNLTESTQLIVTWKRGLNQAQVNKKEMNDARDKAFKDRLKASQWETAKDVTKFIPGVNIFAYPLTRQPNEDNKWKPRAASFLGQGATSSPFSSPKATMQSLQSTCPHSSAYSGSSLKHTKQISKL</sequence>
<dbReference type="EMBL" id="CM047947">
    <property type="protein sequence ID" value="KAI9896895.1"/>
    <property type="molecule type" value="Genomic_DNA"/>
</dbReference>
<comment type="caution">
    <text evidence="1">The sequence shown here is derived from an EMBL/GenBank/DDBJ whole genome shotgun (WGS) entry which is preliminary data.</text>
</comment>
<keyword evidence="2" id="KW-1185">Reference proteome</keyword>